<dbReference type="InterPro" id="IPR026906">
    <property type="entry name" value="LRR_5"/>
</dbReference>
<accession>A0A146K4P5</accession>
<dbReference type="InterPro" id="IPR032675">
    <property type="entry name" value="LRR_dom_sf"/>
</dbReference>
<feature type="non-terminal residue" evidence="1">
    <location>
        <position position="187"/>
    </location>
</feature>
<feature type="non-terminal residue" evidence="1">
    <location>
        <position position="1"/>
    </location>
</feature>
<dbReference type="Pfam" id="PF13306">
    <property type="entry name" value="LRR_5"/>
    <property type="match status" value="1"/>
</dbReference>
<proteinExistence type="predicted"/>
<name>A0A146K4P5_9EUKA</name>
<dbReference type="Gene3D" id="3.80.10.10">
    <property type="entry name" value="Ribonuclease Inhibitor"/>
    <property type="match status" value="1"/>
</dbReference>
<reference evidence="1" key="1">
    <citation type="submission" date="2015-07" db="EMBL/GenBank/DDBJ databases">
        <title>Adaptation to a free-living lifestyle via gene acquisitions in the diplomonad Trepomonas sp. PC1.</title>
        <authorList>
            <person name="Xu F."/>
            <person name="Jerlstrom-Hultqvist J."/>
            <person name="Kolisko M."/>
            <person name="Simpson A.G.B."/>
            <person name="Roger A.J."/>
            <person name="Svard S.G."/>
            <person name="Andersson J.O."/>
        </authorList>
    </citation>
    <scope>NUCLEOTIDE SEQUENCE</scope>
    <source>
        <strain evidence="1">PC1</strain>
    </source>
</reference>
<protein>
    <submittedName>
        <fullName evidence="1">Leucine rich repeats-containing protein</fullName>
    </submittedName>
</protein>
<organism evidence="1">
    <name type="scientific">Trepomonas sp. PC1</name>
    <dbReference type="NCBI Taxonomy" id="1076344"/>
    <lineage>
        <taxon>Eukaryota</taxon>
        <taxon>Metamonada</taxon>
        <taxon>Diplomonadida</taxon>
        <taxon>Hexamitidae</taxon>
        <taxon>Hexamitinae</taxon>
        <taxon>Trepomonas</taxon>
    </lineage>
</organism>
<gene>
    <name evidence="1" type="ORF">TPC1_20085</name>
</gene>
<evidence type="ECO:0000313" key="1">
    <source>
        <dbReference type="EMBL" id="JAP90616.1"/>
    </source>
</evidence>
<sequence>FVNAEQVVNTCLILKENSRVDYQDYAEIYQLMILHKTDVKEKQFEKTQIQNAFLPQVHAMAQSAFDRAKLKQLNLPSLITANSRSFACNNFVTVCLNKLTTLQGESTFSNCPMLNTFIAINLLQINSKCFAYCKKLVAVIAPKASISNQAFRYCTDLHTVLVQTSEFTCSCDYCPKCKGYFQECLRC</sequence>
<dbReference type="AlphaFoldDB" id="A0A146K4P5"/>
<dbReference type="EMBL" id="GDID01005990">
    <property type="protein sequence ID" value="JAP90616.1"/>
    <property type="molecule type" value="Transcribed_RNA"/>
</dbReference>